<evidence type="ECO:0000313" key="2">
    <source>
        <dbReference type="Proteomes" id="UP000295131"/>
    </source>
</evidence>
<keyword evidence="2" id="KW-1185">Reference proteome</keyword>
<dbReference type="RefSeq" id="WP_133282667.1">
    <property type="nucleotide sequence ID" value="NZ_SMSI01000001.1"/>
</dbReference>
<accession>A0A4R5PLL0</accession>
<organism evidence="1 2">
    <name type="scientific">Pseudohoeflea suaedae</name>
    <dbReference type="NCBI Taxonomy" id="877384"/>
    <lineage>
        <taxon>Bacteria</taxon>
        <taxon>Pseudomonadati</taxon>
        <taxon>Pseudomonadota</taxon>
        <taxon>Alphaproteobacteria</taxon>
        <taxon>Hyphomicrobiales</taxon>
        <taxon>Rhizobiaceae</taxon>
        <taxon>Pseudohoeflea</taxon>
    </lineage>
</organism>
<reference evidence="1 2" key="1">
    <citation type="journal article" date="2013" name="Int. J. Syst. Evol. Microbiol.">
        <title>Hoeflea suaedae sp. nov., an endophytic bacterium isolated from the root of the halophyte Suaeda maritima.</title>
        <authorList>
            <person name="Chung E.J."/>
            <person name="Park J.A."/>
            <person name="Pramanik P."/>
            <person name="Bibi F."/>
            <person name="Jeon C.O."/>
            <person name="Chung Y.R."/>
        </authorList>
    </citation>
    <scope>NUCLEOTIDE SEQUENCE [LARGE SCALE GENOMIC DNA]</scope>
    <source>
        <strain evidence="1 2">YC6898</strain>
    </source>
</reference>
<name>A0A4R5PLL0_9HYPH</name>
<gene>
    <name evidence="1" type="ORF">E2A64_01435</name>
</gene>
<dbReference type="AlphaFoldDB" id="A0A4R5PLL0"/>
<protein>
    <submittedName>
        <fullName evidence="1">DUF3800 domain-containing protein</fullName>
    </submittedName>
</protein>
<sequence>MKTQDGSYIFYADESGDHSLISVDPRYPVFALALCAFRKDTYCTRVVPRFQRLKFHYFGHDSIVLHEHDIRKQKNDFRIFVDQTLRERFLSDLNECVKKSPFRIFSTVIHKDELRTDFFAENPYSICLKICLQQAALFLKRHGEVDRRTHFIFEKRGSKEDNELELEFRRITSGENELHERFPNFIIHFSDKRTNSTGMQIADLTARPLGLRVFRPAQANRAYELIQRKIMGSRRFSQPSRGIYIPK</sequence>
<dbReference type="EMBL" id="SMSI01000001">
    <property type="protein sequence ID" value="TDH37830.1"/>
    <property type="molecule type" value="Genomic_DNA"/>
</dbReference>
<comment type="caution">
    <text evidence="1">The sequence shown here is derived from an EMBL/GenBank/DDBJ whole genome shotgun (WGS) entry which is preliminary data.</text>
</comment>
<dbReference type="OrthoDB" id="507950at2"/>
<evidence type="ECO:0000313" key="1">
    <source>
        <dbReference type="EMBL" id="TDH37830.1"/>
    </source>
</evidence>
<dbReference type="InterPro" id="IPR024524">
    <property type="entry name" value="DUF3800"/>
</dbReference>
<proteinExistence type="predicted"/>
<dbReference type="Pfam" id="PF12686">
    <property type="entry name" value="DUF3800"/>
    <property type="match status" value="1"/>
</dbReference>
<dbReference type="Proteomes" id="UP000295131">
    <property type="component" value="Unassembled WGS sequence"/>
</dbReference>